<sequence length="68" mass="7540">MEPASLIEWALFVGLAVVIFNALTGFDDAIARFIYRAPTKKELIARVEQLEARLAALESTQSCDEKTP</sequence>
<comment type="caution">
    <text evidence="3">The sequence shown here is derived from an EMBL/GenBank/DDBJ whole genome shotgun (WGS) entry which is preliminary data.</text>
</comment>
<proteinExistence type="predicted"/>
<organism evidence="3 4">
    <name type="scientific">Fluctibacter halophilus</name>
    <dbReference type="NCBI Taxonomy" id="226011"/>
    <lineage>
        <taxon>Bacteria</taxon>
        <taxon>Pseudomonadati</taxon>
        <taxon>Pseudomonadota</taxon>
        <taxon>Gammaproteobacteria</taxon>
        <taxon>Alteromonadales</taxon>
        <taxon>Alteromonadaceae</taxon>
        <taxon>Fluctibacter</taxon>
    </lineage>
</organism>
<keyword evidence="2" id="KW-0472">Membrane</keyword>
<evidence type="ECO:0000313" key="3">
    <source>
        <dbReference type="EMBL" id="MCC2617218.1"/>
    </source>
</evidence>
<keyword evidence="1" id="KW-0175">Coiled coil</keyword>
<gene>
    <name evidence="3" type="ORF">LJ739_13270</name>
</gene>
<evidence type="ECO:0000313" key="4">
    <source>
        <dbReference type="Proteomes" id="UP001520878"/>
    </source>
</evidence>
<feature type="transmembrane region" description="Helical" evidence="2">
    <location>
        <begin position="6"/>
        <end position="26"/>
    </location>
</feature>
<keyword evidence="4" id="KW-1185">Reference proteome</keyword>
<evidence type="ECO:0000256" key="1">
    <source>
        <dbReference type="SAM" id="Coils"/>
    </source>
</evidence>
<name>A0ABS8G9P6_9ALTE</name>
<dbReference type="EMBL" id="JAJEWP010000003">
    <property type="protein sequence ID" value="MCC2617218.1"/>
    <property type="molecule type" value="Genomic_DNA"/>
</dbReference>
<evidence type="ECO:0000256" key="2">
    <source>
        <dbReference type="SAM" id="Phobius"/>
    </source>
</evidence>
<keyword evidence="2" id="KW-0812">Transmembrane</keyword>
<keyword evidence="2" id="KW-1133">Transmembrane helix</keyword>
<dbReference type="RefSeq" id="WP_229161188.1">
    <property type="nucleotide sequence ID" value="NZ_JAJEWP010000003.1"/>
</dbReference>
<reference evidence="3 4" key="1">
    <citation type="submission" date="2021-10" db="EMBL/GenBank/DDBJ databases">
        <title>Draft genome of Aestuariibacter halophilus JC2043.</title>
        <authorList>
            <person name="Emsley S.A."/>
            <person name="Pfannmuller K.M."/>
            <person name="Ushijima B."/>
            <person name="Saw J.H."/>
            <person name="Videau P."/>
        </authorList>
    </citation>
    <scope>NUCLEOTIDE SEQUENCE [LARGE SCALE GENOMIC DNA]</scope>
    <source>
        <strain evidence="3 4">JC2043</strain>
    </source>
</reference>
<feature type="coiled-coil region" evidence="1">
    <location>
        <begin position="40"/>
        <end position="67"/>
    </location>
</feature>
<protein>
    <submittedName>
        <fullName evidence="3">Uncharacterized protein</fullName>
    </submittedName>
</protein>
<accession>A0ABS8G9P6</accession>
<dbReference type="Proteomes" id="UP001520878">
    <property type="component" value="Unassembled WGS sequence"/>
</dbReference>